<comment type="caution">
    <text evidence="6">The sequence shown here is derived from an EMBL/GenBank/DDBJ whole genome shotgun (WGS) entry which is preliminary data.</text>
</comment>
<dbReference type="SUPFAM" id="SSF46689">
    <property type="entry name" value="Homeodomain-like"/>
    <property type="match status" value="1"/>
</dbReference>
<dbReference type="Pfam" id="PF00440">
    <property type="entry name" value="TetR_N"/>
    <property type="match status" value="1"/>
</dbReference>
<evidence type="ECO:0000256" key="4">
    <source>
        <dbReference type="PROSITE-ProRule" id="PRU00335"/>
    </source>
</evidence>
<evidence type="ECO:0000313" key="6">
    <source>
        <dbReference type="EMBL" id="PQJ08873.1"/>
    </source>
</evidence>
<organism evidence="6 7">
    <name type="scientific">Flavipsychrobacter stenotrophus</name>
    <dbReference type="NCBI Taxonomy" id="2077091"/>
    <lineage>
        <taxon>Bacteria</taxon>
        <taxon>Pseudomonadati</taxon>
        <taxon>Bacteroidota</taxon>
        <taxon>Chitinophagia</taxon>
        <taxon>Chitinophagales</taxon>
        <taxon>Chitinophagaceae</taxon>
        <taxon>Flavipsychrobacter</taxon>
    </lineage>
</organism>
<dbReference type="InterPro" id="IPR001647">
    <property type="entry name" value="HTH_TetR"/>
</dbReference>
<evidence type="ECO:0000256" key="1">
    <source>
        <dbReference type="ARBA" id="ARBA00023015"/>
    </source>
</evidence>
<dbReference type="SUPFAM" id="SSF48498">
    <property type="entry name" value="Tetracyclin repressor-like, C-terminal domain"/>
    <property type="match status" value="1"/>
</dbReference>
<accession>A0A2S7SPN5</accession>
<keyword evidence="3" id="KW-0804">Transcription</keyword>
<dbReference type="Gene3D" id="1.10.357.10">
    <property type="entry name" value="Tetracycline Repressor, domain 2"/>
    <property type="match status" value="1"/>
</dbReference>
<dbReference type="Pfam" id="PF16925">
    <property type="entry name" value="TetR_C_13"/>
    <property type="match status" value="1"/>
</dbReference>
<evidence type="ECO:0000313" key="7">
    <source>
        <dbReference type="Proteomes" id="UP000239872"/>
    </source>
</evidence>
<dbReference type="OrthoDB" id="9798857at2"/>
<sequence length="196" mass="21821">MSKSERTREFIIERTAGIFNTKGYAGTSMADLTNATKLTKGSIYGNFENKEEVALAAFDHNWKTVQDIVKSEMAKKTTNMEQLLVYVSTYEGFFKYPFPVGGCPILNTATESDDTHPALRKRAADALISWKNAIVRLVDRGISAGEIKPETDAEQMALTIMAMIEGVIMITKATGNTNYWHKVMRSVEQLILDLAV</sequence>
<gene>
    <name evidence="6" type="ORF">CJD36_022105</name>
</gene>
<feature type="domain" description="HTH tetR-type" evidence="5">
    <location>
        <begin position="5"/>
        <end position="65"/>
    </location>
</feature>
<dbReference type="Proteomes" id="UP000239872">
    <property type="component" value="Unassembled WGS sequence"/>
</dbReference>
<reference evidence="6 7" key="1">
    <citation type="submission" date="2018-01" db="EMBL/GenBank/DDBJ databases">
        <title>A novel member of the phylum Bacteroidetes isolated from glacier ice.</title>
        <authorList>
            <person name="Liu Q."/>
            <person name="Xin Y.-H."/>
        </authorList>
    </citation>
    <scope>NUCLEOTIDE SEQUENCE [LARGE SCALE GENOMIC DNA]</scope>
    <source>
        <strain evidence="6 7">RB1R16</strain>
    </source>
</reference>
<evidence type="ECO:0000256" key="2">
    <source>
        <dbReference type="ARBA" id="ARBA00023125"/>
    </source>
</evidence>
<dbReference type="InterPro" id="IPR036271">
    <property type="entry name" value="Tet_transcr_reg_TetR-rel_C_sf"/>
</dbReference>
<feature type="DNA-binding region" description="H-T-H motif" evidence="4">
    <location>
        <begin position="28"/>
        <end position="47"/>
    </location>
</feature>
<dbReference type="PROSITE" id="PS50977">
    <property type="entry name" value="HTH_TETR_2"/>
    <property type="match status" value="1"/>
</dbReference>
<keyword evidence="2 4" id="KW-0238">DNA-binding</keyword>
<dbReference type="EMBL" id="PPSL01000011">
    <property type="protein sequence ID" value="PQJ08873.1"/>
    <property type="molecule type" value="Genomic_DNA"/>
</dbReference>
<dbReference type="AlphaFoldDB" id="A0A2S7SPN5"/>
<dbReference type="InterPro" id="IPR009057">
    <property type="entry name" value="Homeodomain-like_sf"/>
</dbReference>
<dbReference type="GO" id="GO:0003677">
    <property type="term" value="F:DNA binding"/>
    <property type="evidence" value="ECO:0007669"/>
    <property type="project" value="UniProtKB-UniRule"/>
</dbReference>
<keyword evidence="7" id="KW-1185">Reference proteome</keyword>
<keyword evidence="1" id="KW-0805">Transcription regulation</keyword>
<proteinExistence type="predicted"/>
<evidence type="ECO:0000259" key="5">
    <source>
        <dbReference type="PROSITE" id="PS50977"/>
    </source>
</evidence>
<protein>
    <submittedName>
        <fullName evidence="6">TetR/AcrR family transcriptional regulator</fullName>
    </submittedName>
</protein>
<dbReference type="InterPro" id="IPR011075">
    <property type="entry name" value="TetR_C"/>
</dbReference>
<dbReference type="PANTHER" id="PTHR47506">
    <property type="entry name" value="TRANSCRIPTIONAL REGULATORY PROTEIN"/>
    <property type="match status" value="1"/>
</dbReference>
<name>A0A2S7SPN5_9BACT</name>
<dbReference type="PANTHER" id="PTHR47506:SF3">
    <property type="entry name" value="HTH-TYPE TRANSCRIPTIONAL REGULATOR LMRA"/>
    <property type="match status" value="1"/>
</dbReference>
<evidence type="ECO:0000256" key="3">
    <source>
        <dbReference type="ARBA" id="ARBA00023163"/>
    </source>
</evidence>